<dbReference type="PANTHER" id="PTHR30146">
    <property type="entry name" value="LACI-RELATED TRANSCRIPTIONAL REPRESSOR"/>
    <property type="match status" value="1"/>
</dbReference>
<sequence length="346" mass="38338">MATIDDVAKAAGVSKGTVSNVFSKKRPISKEVTERVLEVARRLNYKPNYWARTLAIKETRIIGLNMPGEKVKFSHFHMSLLNGVLKVCYERGYRLLVNTLSSEYQNRVEHLVSDPVDGEILLDPSLDDPRIEERVNRGLPMVVIGRPPEGFDSQIAFVDNDNVKSAIEVTEYLIGLGHKRILFLNAPEQRTVAQDRAKGYRMAIDKAGLSGCGSLILFKEESLTSVDFGYETAKRLLSHETSITAVITDTDKMALGVYRAAEELGYIIPQDLSVFAFSDDSVFSPEFSPPLSSVRLNAEELGSEAARLLLDQLASKQQSVQKVVIASEMVLRGSCSNTRLHTSKEA</sequence>
<accession>A0A292YLL9</accession>
<reference evidence="6" key="1">
    <citation type="submission" date="2017-07" db="EMBL/GenBank/DDBJ databases">
        <title>Draft genome sequence of Effusibacillus lacus strain skLN1.</title>
        <authorList>
            <person name="Watanabe M."/>
            <person name="Kojima H."/>
            <person name="Fukui M."/>
        </authorList>
    </citation>
    <scope>NUCLEOTIDE SEQUENCE [LARGE SCALE GENOMIC DNA]</scope>
    <source>
        <strain evidence="6">skLN1</strain>
    </source>
</reference>
<dbReference type="Proteomes" id="UP000217785">
    <property type="component" value="Unassembled WGS sequence"/>
</dbReference>
<evidence type="ECO:0000256" key="1">
    <source>
        <dbReference type="ARBA" id="ARBA00023015"/>
    </source>
</evidence>
<name>A0A292YLL9_9BACL</name>
<evidence type="ECO:0000259" key="4">
    <source>
        <dbReference type="PROSITE" id="PS50932"/>
    </source>
</evidence>
<evidence type="ECO:0000313" key="5">
    <source>
        <dbReference type="EMBL" id="GAX90056.1"/>
    </source>
</evidence>
<feature type="domain" description="HTH lacI-type" evidence="4">
    <location>
        <begin position="2"/>
        <end position="56"/>
    </location>
</feature>
<gene>
    <name evidence="5" type="ORF">EFBL_1682</name>
</gene>
<dbReference type="Pfam" id="PF00356">
    <property type="entry name" value="LacI"/>
    <property type="match status" value="1"/>
</dbReference>
<keyword evidence="2" id="KW-0238">DNA-binding</keyword>
<dbReference type="InterPro" id="IPR000843">
    <property type="entry name" value="HTH_LacI"/>
</dbReference>
<protein>
    <submittedName>
        <fullName evidence="5">LacI family transcriptional regulator</fullName>
    </submittedName>
</protein>
<dbReference type="GO" id="GO:0000976">
    <property type="term" value="F:transcription cis-regulatory region binding"/>
    <property type="evidence" value="ECO:0007669"/>
    <property type="project" value="TreeGrafter"/>
</dbReference>
<comment type="caution">
    <text evidence="5">The sequence shown here is derived from an EMBL/GenBank/DDBJ whole genome shotgun (WGS) entry which is preliminary data.</text>
</comment>
<dbReference type="SMART" id="SM00354">
    <property type="entry name" value="HTH_LACI"/>
    <property type="match status" value="1"/>
</dbReference>
<dbReference type="CDD" id="cd01392">
    <property type="entry name" value="HTH_LacI"/>
    <property type="match status" value="1"/>
</dbReference>
<dbReference type="InterPro" id="IPR010982">
    <property type="entry name" value="Lambda_DNA-bd_dom_sf"/>
</dbReference>
<evidence type="ECO:0000256" key="2">
    <source>
        <dbReference type="ARBA" id="ARBA00023125"/>
    </source>
</evidence>
<dbReference type="PROSITE" id="PS50932">
    <property type="entry name" value="HTH_LACI_2"/>
    <property type="match status" value="1"/>
</dbReference>
<keyword evidence="3" id="KW-0804">Transcription</keyword>
<evidence type="ECO:0000256" key="3">
    <source>
        <dbReference type="ARBA" id="ARBA00023163"/>
    </source>
</evidence>
<dbReference type="InterPro" id="IPR046335">
    <property type="entry name" value="LacI/GalR-like_sensor"/>
</dbReference>
<dbReference type="AlphaFoldDB" id="A0A292YLL9"/>
<dbReference type="SUPFAM" id="SSF47413">
    <property type="entry name" value="lambda repressor-like DNA-binding domains"/>
    <property type="match status" value="1"/>
</dbReference>
<dbReference type="RefSeq" id="WP_096181763.1">
    <property type="nucleotide sequence ID" value="NZ_BDUF01000046.1"/>
</dbReference>
<proteinExistence type="predicted"/>
<dbReference type="SUPFAM" id="SSF53822">
    <property type="entry name" value="Periplasmic binding protein-like I"/>
    <property type="match status" value="1"/>
</dbReference>
<keyword evidence="1" id="KW-0805">Transcription regulation</keyword>
<dbReference type="InterPro" id="IPR028082">
    <property type="entry name" value="Peripla_BP_I"/>
</dbReference>
<organism evidence="5 6">
    <name type="scientific">Effusibacillus lacus</name>
    <dbReference type="NCBI Taxonomy" id="1348429"/>
    <lineage>
        <taxon>Bacteria</taxon>
        <taxon>Bacillati</taxon>
        <taxon>Bacillota</taxon>
        <taxon>Bacilli</taxon>
        <taxon>Bacillales</taxon>
        <taxon>Alicyclobacillaceae</taxon>
        <taxon>Effusibacillus</taxon>
    </lineage>
</organism>
<dbReference type="Pfam" id="PF13377">
    <property type="entry name" value="Peripla_BP_3"/>
    <property type="match status" value="1"/>
</dbReference>
<dbReference type="OrthoDB" id="9788209at2"/>
<dbReference type="PANTHER" id="PTHR30146:SF109">
    <property type="entry name" value="HTH-TYPE TRANSCRIPTIONAL REGULATOR GALS"/>
    <property type="match status" value="1"/>
</dbReference>
<evidence type="ECO:0000313" key="6">
    <source>
        <dbReference type="Proteomes" id="UP000217785"/>
    </source>
</evidence>
<keyword evidence="6" id="KW-1185">Reference proteome</keyword>
<dbReference type="Gene3D" id="3.40.50.2300">
    <property type="match status" value="2"/>
</dbReference>
<dbReference type="Gene3D" id="1.10.260.40">
    <property type="entry name" value="lambda repressor-like DNA-binding domains"/>
    <property type="match status" value="1"/>
</dbReference>
<dbReference type="GO" id="GO:0003700">
    <property type="term" value="F:DNA-binding transcription factor activity"/>
    <property type="evidence" value="ECO:0007669"/>
    <property type="project" value="TreeGrafter"/>
</dbReference>
<dbReference type="EMBL" id="BDUF01000046">
    <property type="protein sequence ID" value="GAX90056.1"/>
    <property type="molecule type" value="Genomic_DNA"/>
</dbReference>